<gene>
    <name evidence="2" type="ORF">PHLCEN_2v3651</name>
</gene>
<dbReference type="GO" id="GO:0008154">
    <property type="term" value="P:actin polymerization or depolymerization"/>
    <property type="evidence" value="ECO:0007669"/>
    <property type="project" value="TreeGrafter"/>
</dbReference>
<dbReference type="SUPFAM" id="SSF55753">
    <property type="entry name" value="Actin depolymerizing proteins"/>
    <property type="match status" value="3"/>
</dbReference>
<name>A0A2R6QEM3_9APHY</name>
<dbReference type="InterPro" id="IPR029006">
    <property type="entry name" value="ADF-H/Gelsolin-like_dom_sf"/>
</dbReference>
<dbReference type="EMBL" id="MLYV02000360">
    <property type="protein sequence ID" value="PSS06593.1"/>
    <property type="molecule type" value="Genomic_DNA"/>
</dbReference>
<dbReference type="SMART" id="SM00262">
    <property type="entry name" value="GEL"/>
    <property type="match status" value="3"/>
</dbReference>
<protein>
    <recommendedName>
        <fullName evidence="1">Gelsolin-like domain-containing protein</fullName>
    </recommendedName>
</protein>
<organism evidence="2 3">
    <name type="scientific">Hermanssonia centrifuga</name>
    <dbReference type="NCBI Taxonomy" id="98765"/>
    <lineage>
        <taxon>Eukaryota</taxon>
        <taxon>Fungi</taxon>
        <taxon>Dikarya</taxon>
        <taxon>Basidiomycota</taxon>
        <taxon>Agaricomycotina</taxon>
        <taxon>Agaricomycetes</taxon>
        <taxon>Polyporales</taxon>
        <taxon>Meruliaceae</taxon>
        <taxon>Hermanssonia</taxon>
    </lineage>
</organism>
<dbReference type="AlphaFoldDB" id="A0A2R6QEM3"/>
<dbReference type="GO" id="GO:0015629">
    <property type="term" value="C:actin cytoskeleton"/>
    <property type="evidence" value="ECO:0007669"/>
    <property type="project" value="TreeGrafter"/>
</dbReference>
<comment type="caution">
    <text evidence="2">The sequence shown here is derived from an EMBL/GenBank/DDBJ whole genome shotgun (WGS) entry which is preliminary data.</text>
</comment>
<evidence type="ECO:0000259" key="1">
    <source>
        <dbReference type="Pfam" id="PF00626"/>
    </source>
</evidence>
<dbReference type="PANTHER" id="PTHR11977">
    <property type="entry name" value="VILLIN"/>
    <property type="match status" value="1"/>
</dbReference>
<dbReference type="PANTHER" id="PTHR11977:SF130">
    <property type="entry name" value="SEVERIN"/>
    <property type="match status" value="1"/>
</dbReference>
<feature type="domain" description="Gelsolin-like" evidence="1">
    <location>
        <begin position="63"/>
        <end position="168"/>
    </location>
</feature>
<dbReference type="GO" id="GO:0005737">
    <property type="term" value="C:cytoplasm"/>
    <property type="evidence" value="ECO:0007669"/>
    <property type="project" value="TreeGrafter"/>
</dbReference>
<evidence type="ECO:0000313" key="3">
    <source>
        <dbReference type="Proteomes" id="UP000186601"/>
    </source>
</evidence>
<keyword evidence="3" id="KW-1185">Reference proteome</keyword>
<dbReference type="CDD" id="cd11290">
    <property type="entry name" value="gelsolin_S1_like"/>
    <property type="match status" value="1"/>
</dbReference>
<dbReference type="Pfam" id="PF00626">
    <property type="entry name" value="Gelsolin"/>
    <property type="match status" value="2"/>
</dbReference>
<dbReference type="OrthoDB" id="6375767at2759"/>
<accession>A0A2R6QEM3</accession>
<dbReference type="GO" id="GO:0051015">
    <property type="term" value="F:actin filament binding"/>
    <property type="evidence" value="ECO:0007669"/>
    <property type="project" value="InterPro"/>
</dbReference>
<dbReference type="InterPro" id="IPR007123">
    <property type="entry name" value="Gelsolin-like_dom"/>
</dbReference>
<dbReference type="Proteomes" id="UP000186601">
    <property type="component" value="Unassembled WGS sequence"/>
</dbReference>
<reference evidence="2 3" key="1">
    <citation type="submission" date="2018-02" db="EMBL/GenBank/DDBJ databases">
        <title>Genome sequence of the basidiomycete white-rot fungus Phlebia centrifuga.</title>
        <authorList>
            <person name="Granchi Z."/>
            <person name="Peng M."/>
            <person name="de Vries R.P."/>
            <person name="Hilden K."/>
            <person name="Makela M.R."/>
            <person name="Grigoriev I."/>
            <person name="Riley R."/>
        </authorList>
    </citation>
    <scope>NUCLEOTIDE SEQUENCE [LARGE SCALE GENOMIC DNA]</scope>
    <source>
        <strain evidence="2 3">FBCC195</strain>
    </source>
</reference>
<dbReference type="STRING" id="98765.A0A2R6QEM3"/>
<sequence length="406" mass="44826">MADTDHILLNRPTRYNIEDSNIALLGSDLEKHVREQAGDKEAAWDAAGKEVGTQIWRVEKFTVVEWPKERFGSFYDGDSYIVLHTYKKTPDAKELSYDLHFWIGSESTQDEAGTAAYKTVELDDREFITLLDIALCDSLATTVAQPADLNGQPVQYREIQGFESPKFLSYFSHFLCLRGGVATGFHHVSTPPPDDTRRLYRIISTGTRLLVREVPVEGASLVPGDAYVLDMGTKIWQLNTKGSVGKEKFKAAEFAQSLVNERGSTSPCDVTVFDEGGHGFGTFLAEVGLEAMPSTAERDIKRSGKPQTLLRLSDSTGKVTFNSVDPTARSTLSSSDAFLLDDTSNVIAPAIYVWIGNEASLTERRLALQYAQAYLYEHQEGGHAATSIVKMKEGHETEVFLHALGG</sequence>
<feature type="domain" description="Gelsolin-like" evidence="1">
    <location>
        <begin position="325"/>
        <end position="401"/>
    </location>
</feature>
<dbReference type="Gene3D" id="3.40.20.10">
    <property type="entry name" value="Severin"/>
    <property type="match status" value="3"/>
</dbReference>
<dbReference type="InterPro" id="IPR007122">
    <property type="entry name" value="Villin/Gelsolin"/>
</dbReference>
<evidence type="ECO:0000313" key="2">
    <source>
        <dbReference type="EMBL" id="PSS06593.1"/>
    </source>
</evidence>
<proteinExistence type="predicted"/>